<reference evidence="2 3" key="1">
    <citation type="submission" date="2019-10" db="EMBL/GenBank/DDBJ databases">
        <title>A soil myxobacterium in the family Polyangiaceae.</title>
        <authorList>
            <person name="Li Y."/>
            <person name="Wang J."/>
        </authorList>
    </citation>
    <scope>NUCLEOTIDE SEQUENCE [LARGE SCALE GENOMIC DNA]</scope>
    <source>
        <strain evidence="2 3">DSM 14734</strain>
    </source>
</reference>
<evidence type="ECO:0008006" key="4">
    <source>
        <dbReference type="Google" id="ProtNLM"/>
    </source>
</evidence>
<keyword evidence="1" id="KW-0472">Membrane</keyword>
<organism evidence="2 3">
    <name type="scientific">Polyangium spumosum</name>
    <dbReference type="NCBI Taxonomy" id="889282"/>
    <lineage>
        <taxon>Bacteria</taxon>
        <taxon>Pseudomonadati</taxon>
        <taxon>Myxococcota</taxon>
        <taxon>Polyangia</taxon>
        <taxon>Polyangiales</taxon>
        <taxon>Polyangiaceae</taxon>
        <taxon>Polyangium</taxon>
    </lineage>
</organism>
<keyword evidence="3" id="KW-1185">Reference proteome</keyword>
<dbReference type="EMBL" id="WJIE01000016">
    <property type="protein sequence ID" value="MRG97317.1"/>
    <property type="molecule type" value="Genomic_DNA"/>
</dbReference>
<keyword evidence="1" id="KW-0812">Transmembrane</keyword>
<dbReference type="RefSeq" id="WP_153824095.1">
    <property type="nucleotide sequence ID" value="NZ_WJIE01000016.1"/>
</dbReference>
<sequence length="167" mass="18392">MIDPCAPPESEAVFLYGARRLLMVLHAAGSIVLVGASTHHALTMRHWLRGKLVRVSTEKTWAKVVAVAYVFTFAVGALLYPTYRYHVRGLYLDRYAPLYAGLFDVKEVYASLTLVVALGLGALAFTLRPAEERWLVRIYAVMSLLVCAVVWLNVTLGVLVASVRGIG</sequence>
<evidence type="ECO:0000313" key="3">
    <source>
        <dbReference type="Proteomes" id="UP000440224"/>
    </source>
</evidence>
<proteinExistence type="predicted"/>
<feature type="transmembrane region" description="Helical" evidence="1">
    <location>
        <begin position="108"/>
        <end position="127"/>
    </location>
</feature>
<feature type="transmembrane region" description="Helical" evidence="1">
    <location>
        <begin position="21"/>
        <end position="43"/>
    </location>
</feature>
<accession>A0A6N7Q0H8</accession>
<feature type="transmembrane region" description="Helical" evidence="1">
    <location>
        <begin position="64"/>
        <end position="83"/>
    </location>
</feature>
<feature type="transmembrane region" description="Helical" evidence="1">
    <location>
        <begin position="139"/>
        <end position="163"/>
    </location>
</feature>
<evidence type="ECO:0000256" key="1">
    <source>
        <dbReference type="SAM" id="Phobius"/>
    </source>
</evidence>
<gene>
    <name evidence="2" type="ORF">GF068_36130</name>
</gene>
<comment type="caution">
    <text evidence="2">The sequence shown here is derived from an EMBL/GenBank/DDBJ whole genome shotgun (WGS) entry which is preliminary data.</text>
</comment>
<evidence type="ECO:0000313" key="2">
    <source>
        <dbReference type="EMBL" id="MRG97317.1"/>
    </source>
</evidence>
<name>A0A6N7Q0H8_9BACT</name>
<keyword evidence="1" id="KW-1133">Transmembrane helix</keyword>
<dbReference type="AlphaFoldDB" id="A0A6N7Q0H8"/>
<protein>
    <recommendedName>
        <fullName evidence="4">DUF2214 family protein</fullName>
    </recommendedName>
</protein>
<dbReference type="OrthoDB" id="5511505at2"/>
<dbReference type="Proteomes" id="UP000440224">
    <property type="component" value="Unassembled WGS sequence"/>
</dbReference>